<dbReference type="InterPro" id="IPR009027">
    <property type="entry name" value="Ribosomal_bL9/RNase_H1_N"/>
</dbReference>
<dbReference type="AlphaFoldDB" id="A0AAD7HLB0"/>
<dbReference type="InterPro" id="IPR037056">
    <property type="entry name" value="RNase_H1_N_sf"/>
</dbReference>
<evidence type="ECO:0000259" key="2">
    <source>
        <dbReference type="Pfam" id="PF01693"/>
    </source>
</evidence>
<dbReference type="Proteomes" id="UP001215598">
    <property type="component" value="Unassembled WGS sequence"/>
</dbReference>
<accession>A0AAD7HLB0</accession>
<feature type="region of interest" description="Disordered" evidence="1">
    <location>
        <begin position="518"/>
        <end position="546"/>
    </location>
</feature>
<dbReference type="Pfam" id="PF01693">
    <property type="entry name" value="Cauli_VI"/>
    <property type="match status" value="2"/>
</dbReference>
<feature type="region of interest" description="Disordered" evidence="1">
    <location>
        <begin position="228"/>
        <end position="248"/>
    </location>
</feature>
<feature type="region of interest" description="Disordered" evidence="1">
    <location>
        <begin position="429"/>
        <end position="488"/>
    </location>
</feature>
<gene>
    <name evidence="3" type="ORF">B0H16DRAFT_1737808</name>
</gene>
<organism evidence="3 4">
    <name type="scientific">Mycena metata</name>
    <dbReference type="NCBI Taxonomy" id="1033252"/>
    <lineage>
        <taxon>Eukaryota</taxon>
        <taxon>Fungi</taxon>
        <taxon>Dikarya</taxon>
        <taxon>Basidiomycota</taxon>
        <taxon>Agaricomycotina</taxon>
        <taxon>Agaricomycetes</taxon>
        <taxon>Agaricomycetidae</taxon>
        <taxon>Agaricales</taxon>
        <taxon>Marasmiineae</taxon>
        <taxon>Mycenaceae</taxon>
        <taxon>Mycena</taxon>
    </lineage>
</organism>
<feature type="domain" description="Ribonuclease H1 N-terminal" evidence="2">
    <location>
        <begin position="257"/>
        <end position="298"/>
    </location>
</feature>
<reference evidence="3" key="1">
    <citation type="submission" date="2023-03" db="EMBL/GenBank/DDBJ databases">
        <title>Massive genome expansion in bonnet fungi (Mycena s.s.) driven by repeated elements and novel gene families across ecological guilds.</title>
        <authorList>
            <consortium name="Lawrence Berkeley National Laboratory"/>
            <person name="Harder C.B."/>
            <person name="Miyauchi S."/>
            <person name="Viragh M."/>
            <person name="Kuo A."/>
            <person name="Thoen E."/>
            <person name="Andreopoulos B."/>
            <person name="Lu D."/>
            <person name="Skrede I."/>
            <person name="Drula E."/>
            <person name="Henrissat B."/>
            <person name="Morin E."/>
            <person name="Kohler A."/>
            <person name="Barry K."/>
            <person name="LaButti K."/>
            <person name="Morin E."/>
            <person name="Salamov A."/>
            <person name="Lipzen A."/>
            <person name="Mereny Z."/>
            <person name="Hegedus B."/>
            <person name="Baldrian P."/>
            <person name="Stursova M."/>
            <person name="Weitz H."/>
            <person name="Taylor A."/>
            <person name="Grigoriev I.V."/>
            <person name="Nagy L.G."/>
            <person name="Martin F."/>
            <person name="Kauserud H."/>
        </authorList>
    </citation>
    <scope>NUCLEOTIDE SEQUENCE</scope>
    <source>
        <strain evidence="3">CBHHK182m</strain>
    </source>
</reference>
<comment type="caution">
    <text evidence="3">The sequence shown here is derived from an EMBL/GenBank/DDBJ whole genome shotgun (WGS) entry which is preliminary data.</text>
</comment>
<evidence type="ECO:0000256" key="1">
    <source>
        <dbReference type="SAM" id="MobiDB-lite"/>
    </source>
</evidence>
<dbReference type="InterPro" id="IPR011320">
    <property type="entry name" value="RNase_H1_N"/>
</dbReference>
<proteinExistence type="predicted"/>
<feature type="domain" description="Ribonuclease H1 N-terminal" evidence="2">
    <location>
        <begin position="175"/>
        <end position="214"/>
    </location>
</feature>
<dbReference type="SUPFAM" id="SSF55658">
    <property type="entry name" value="L9 N-domain-like"/>
    <property type="match status" value="1"/>
</dbReference>
<feature type="compositionally biased region" description="Basic residues" evidence="1">
    <location>
        <begin position="433"/>
        <end position="446"/>
    </location>
</feature>
<sequence>MASHDLSPLELADLISPDNHPTRLSAEELDALTGHLSDSELDKVIDRLGVDVLVTQLPPIFHRILLCAQRAARDAFSEYDDAIEDLVRTFDGADILGTNLYPSSLLPRAPGNALEAPSSSIHSFDSQTARYTYSSPAGAGRTVNWFQAGALTQGVSNASVRSLQSRSRSRPKAAAYTVFVGRQIGVFESWTDVQPLITGTLAIFSGYRSLEAATATLDYARAKGWTGDSNPPPYNAGPPVPSDFQDNPLNQGSSDRWYVVCRGVAPGVYRSHLECSLNVTGVKGSLHNSHDTRDEAENAFNAALRTGLVKAITRTRAAPFATPPAYYMRCQELELSFDRMTNSSSARTPAYFTATHHHFFMAPTQSAKRQTTDTEILDRRAQAAWEYRQRWVLCARLSTYLTAEVAIVLLNCGRRREALKLAPSKVQQEAVHKARQHRCNYNKRARAQREPRQEIVPSPKKNESPGLTAPKHAAPQYPPETDDAAGDAASPCNLAIQLNRRADRNAACGADAESLAAIDAESDGEDGSDKGSESDDAPPRYPPESTINRWWEYIDADGPLWNRTGHPDYVPERGQQPYFKAGRKYWF</sequence>
<dbReference type="Gene3D" id="3.40.970.10">
    <property type="entry name" value="Ribonuclease H1, N-terminal domain"/>
    <property type="match status" value="1"/>
</dbReference>
<name>A0AAD7HLB0_9AGAR</name>
<keyword evidence="4" id="KW-1185">Reference proteome</keyword>
<dbReference type="EMBL" id="JARKIB010000220">
    <property type="protein sequence ID" value="KAJ7722421.1"/>
    <property type="molecule type" value="Genomic_DNA"/>
</dbReference>
<evidence type="ECO:0000313" key="3">
    <source>
        <dbReference type="EMBL" id="KAJ7722421.1"/>
    </source>
</evidence>
<evidence type="ECO:0000313" key="4">
    <source>
        <dbReference type="Proteomes" id="UP001215598"/>
    </source>
</evidence>
<feature type="compositionally biased region" description="Pro residues" evidence="1">
    <location>
        <begin position="230"/>
        <end position="241"/>
    </location>
</feature>
<protein>
    <recommendedName>
        <fullName evidence="2">Ribonuclease H1 N-terminal domain-containing protein</fullName>
    </recommendedName>
</protein>